<dbReference type="AlphaFoldDB" id="A0AAE1GV30"/>
<proteinExistence type="predicted"/>
<evidence type="ECO:0000313" key="1">
    <source>
        <dbReference type="EMBL" id="KAK3909699.1"/>
    </source>
</evidence>
<evidence type="ECO:0000313" key="2">
    <source>
        <dbReference type="Proteomes" id="UP001219518"/>
    </source>
</evidence>
<dbReference type="Proteomes" id="UP001219518">
    <property type="component" value="Unassembled WGS sequence"/>
</dbReference>
<organism evidence="1 2">
    <name type="scientific">Frankliniella fusca</name>
    <dbReference type="NCBI Taxonomy" id="407009"/>
    <lineage>
        <taxon>Eukaryota</taxon>
        <taxon>Metazoa</taxon>
        <taxon>Ecdysozoa</taxon>
        <taxon>Arthropoda</taxon>
        <taxon>Hexapoda</taxon>
        <taxon>Insecta</taxon>
        <taxon>Pterygota</taxon>
        <taxon>Neoptera</taxon>
        <taxon>Paraneoptera</taxon>
        <taxon>Thysanoptera</taxon>
        <taxon>Terebrantia</taxon>
        <taxon>Thripoidea</taxon>
        <taxon>Thripidae</taxon>
        <taxon>Frankliniella</taxon>
    </lineage>
</organism>
<protein>
    <submittedName>
        <fullName evidence="1">Protein mono-ADP-ribosyltransferase PARP12</fullName>
    </submittedName>
</protein>
<dbReference type="EMBL" id="JAHWGI010000108">
    <property type="protein sequence ID" value="KAK3909699.1"/>
    <property type="molecule type" value="Genomic_DNA"/>
</dbReference>
<reference evidence="1" key="1">
    <citation type="submission" date="2021-07" db="EMBL/GenBank/DDBJ databases">
        <authorList>
            <person name="Catto M.A."/>
            <person name="Jacobson A."/>
            <person name="Kennedy G."/>
            <person name="Labadie P."/>
            <person name="Hunt B.G."/>
            <person name="Srinivasan R."/>
        </authorList>
    </citation>
    <scope>NUCLEOTIDE SEQUENCE</scope>
    <source>
        <strain evidence="1">PL_HMW_Pooled</strain>
        <tissue evidence="1">Head</tissue>
    </source>
</reference>
<keyword evidence="2" id="KW-1185">Reference proteome</keyword>
<name>A0AAE1GV30_9NEOP</name>
<gene>
    <name evidence="1" type="ORF">KUF71_019708</name>
</gene>
<comment type="caution">
    <text evidence="1">The sequence shown here is derived from an EMBL/GenBank/DDBJ whole genome shotgun (WGS) entry which is preliminary data.</text>
</comment>
<sequence>MYLEYADYTWSTQSTPGVRGEHLGHGVLGGHMEYAEYTRSTRTTAGDDVLRMLLRNCELEYELARNLGQVVKDHIVFTGAIGDSGWGMRAYGGKNMTSAAGVVRNTDRN</sequence>
<reference evidence="1" key="2">
    <citation type="journal article" date="2023" name="BMC Genomics">
        <title>Pest status, molecular evolution, and epigenetic factors derived from the genome assembly of Frankliniella fusca, a thysanopteran phytovirus vector.</title>
        <authorList>
            <person name="Catto M.A."/>
            <person name="Labadie P.E."/>
            <person name="Jacobson A.L."/>
            <person name="Kennedy G.G."/>
            <person name="Srinivasan R."/>
            <person name="Hunt B.G."/>
        </authorList>
    </citation>
    <scope>NUCLEOTIDE SEQUENCE</scope>
    <source>
        <strain evidence="1">PL_HMW_Pooled</strain>
    </source>
</reference>
<accession>A0AAE1GV30</accession>